<feature type="region of interest" description="Disordered" evidence="1">
    <location>
        <begin position="1"/>
        <end position="20"/>
    </location>
</feature>
<accession>A0A2W4ZYE4</accession>
<dbReference type="Pfam" id="PF10768">
    <property type="entry name" value="FliX"/>
    <property type="match status" value="1"/>
</dbReference>
<reference evidence="2 3" key="1">
    <citation type="submission" date="2017-08" db="EMBL/GenBank/DDBJ databases">
        <title>Infants hospitalized years apart are colonized by the same room-sourced microbial strains.</title>
        <authorList>
            <person name="Brooks B."/>
            <person name="Olm M.R."/>
            <person name="Firek B.A."/>
            <person name="Baker R."/>
            <person name="Thomas B.C."/>
            <person name="Morowitz M.J."/>
            <person name="Banfield J.F."/>
        </authorList>
    </citation>
    <scope>NUCLEOTIDE SEQUENCE [LARGE SCALE GENOMIC DNA]</scope>
    <source>
        <strain evidence="2">S2_018_000_R2_104</strain>
    </source>
</reference>
<organism evidence="2 3">
    <name type="scientific">Micavibrio aeruginosavorus</name>
    <dbReference type="NCBI Taxonomy" id="349221"/>
    <lineage>
        <taxon>Bacteria</taxon>
        <taxon>Pseudomonadati</taxon>
        <taxon>Bdellovibrionota</taxon>
        <taxon>Bdellovibrionia</taxon>
        <taxon>Bdellovibrionales</taxon>
        <taxon>Pseudobdellovibrionaceae</taxon>
        <taxon>Micavibrio</taxon>
    </lineage>
</organism>
<comment type="caution">
    <text evidence="2">The sequence shown here is derived from an EMBL/GenBank/DDBJ whole genome shotgun (WGS) entry which is preliminary data.</text>
</comment>
<dbReference type="Proteomes" id="UP000249557">
    <property type="component" value="Unassembled WGS sequence"/>
</dbReference>
<keyword evidence="2" id="KW-0969">Cilium</keyword>
<evidence type="ECO:0000256" key="1">
    <source>
        <dbReference type="SAM" id="MobiDB-lite"/>
    </source>
</evidence>
<dbReference type="InterPro" id="IPR019704">
    <property type="entry name" value="Flagellar_assmbl_FliX_class2"/>
</dbReference>
<name>A0A2W4ZYE4_9BACT</name>
<keyword evidence="2" id="KW-0282">Flagellum</keyword>
<dbReference type="AlphaFoldDB" id="A0A2W4ZYE4"/>
<sequence length="145" mass="15427">MKIDGPSKTQGAGGSKKSGKVYSDGSFGDFIASAPKSTASAAPTHSIARVDALLSVQAAESPTERAARKRMKERGESVLQELDKLRHSILTGTMTLGQIVDIADVVASHRERVTDPKLTAILDEIDLRAQIELAKARKAMEAARA</sequence>
<evidence type="ECO:0000313" key="2">
    <source>
        <dbReference type="EMBL" id="PZO86127.1"/>
    </source>
</evidence>
<keyword evidence="2" id="KW-0966">Cell projection</keyword>
<dbReference type="EMBL" id="QFNK01000128">
    <property type="protein sequence ID" value="PZO86127.1"/>
    <property type="molecule type" value="Genomic_DNA"/>
</dbReference>
<evidence type="ECO:0000313" key="3">
    <source>
        <dbReference type="Proteomes" id="UP000249557"/>
    </source>
</evidence>
<protein>
    <submittedName>
        <fullName evidence="2">Flagellar assembly protein FliX</fullName>
    </submittedName>
</protein>
<proteinExistence type="predicted"/>
<dbReference type="GO" id="GO:0044781">
    <property type="term" value="P:bacterial-type flagellum organization"/>
    <property type="evidence" value="ECO:0007669"/>
    <property type="project" value="InterPro"/>
</dbReference>
<gene>
    <name evidence="2" type="ORF">DI626_06865</name>
</gene>